<feature type="domain" description="Integrase DNA-binding" evidence="9">
    <location>
        <begin position="3"/>
        <end position="85"/>
    </location>
</feature>
<dbReference type="OrthoDB" id="9803354at2"/>
<name>A0A2S0P6R4_9NEIS</name>
<dbReference type="InterPro" id="IPR038488">
    <property type="entry name" value="Integrase_DNA-bd_sf"/>
</dbReference>
<dbReference type="EMBL" id="CP028519">
    <property type="protein sequence ID" value="AVY93032.1"/>
    <property type="molecule type" value="Genomic_DNA"/>
</dbReference>
<dbReference type="Gene3D" id="3.30.160.390">
    <property type="entry name" value="Integrase, DNA-binding domain"/>
    <property type="match status" value="1"/>
</dbReference>
<evidence type="ECO:0000256" key="1">
    <source>
        <dbReference type="ARBA" id="ARBA00001933"/>
    </source>
</evidence>
<evidence type="ECO:0000313" key="11">
    <source>
        <dbReference type="Proteomes" id="UP000244173"/>
    </source>
</evidence>
<dbReference type="PANTHER" id="PTHR43488">
    <property type="entry name" value="GLUTAMATE-PYRUVATE AMINOTRANSFERASE ALAA"/>
    <property type="match status" value="1"/>
</dbReference>
<organism evidence="10 11">
    <name type="scientific">Microvirgula aerodenitrificans</name>
    <dbReference type="NCBI Taxonomy" id="57480"/>
    <lineage>
        <taxon>Bacteria</taxon>
        <taxon>Pseudomonadati</taxon>
        <taxon>Pseudomonadota</taxon>
        <taxon>Betaproteobacteria</taxon>
        <taxon>Neisseriales</taxon>
        <taxon>Aquaspirillaceae</taxon>
        <taxon>Microvirgula</taxon>
    </lineage>
</organism>
<dbReference type="PANTHER" id="PTHR43488:SF2">
    <property type="entry name" value="GLUTAMATE-PYRUVATE AMINOTRANSFERASE ALAA"/>
    <property type="match status" value="1"/>
</dbReference>
<evidence type="ECO:0000256" key="4">
    <source>
        <dbReference type="ARBA" id="ARBA00022576"/>
    </source>
</evidence>
<dbReference type="Pfam" id="PF00155">
    <property type="entry name" value="Aminotran_1_2"/>
    <property type="match status" value="1"/>
</dbReference>
<keyword evidence="11" id="KW-1185">Reference proteome</keyword>
<dbReference type="EC" id="2.6.1.2" evidence="7"/>
<comment type="cofactor">
    <cofactor evidence="1">
        <name>pyridoxal 5'-phosphate</name>
        <dbReference type="ChEBI" id="CHEBI:597326"/>
    </cofactor>
</comment>
<dbReference type="AlphaFoldDB" id="A0A2S0P6R4"/>
<dbReference type="InterPro" id="IPR015421">
    <property type="entry name" value="PyrdxlP-dep_Trfase_major"/>
</dbReference>
<keyword evidence="6" id="KW-0663">Pyridoxal phosphate</keyword>
<dbReference type="Proteomes" id="UP000244173">
    <property type="component" value="Chromosome"/>
</dbReference>
<dbReference type="InterPro" id="IPR004839">
    <property type="entry name" value="Aminotransferase_I/II_large"/>
</dbReference>
<dbReference type="STRING" id="1122240.GCA_000620105_03021"/>
<comment type="similarity">
    <text evidence="2">Belongs to the class-I pyridoxal-phosphate-dependent aminotransferase family.</text>
</comment>
<keyword evidence="4" id="KW-0032">Aminotransferase</keyword>
<feature type="domain" description="Aminotransferase class I/classII large" evidence="8">
    <location>
        <begin position="149"/>
        <end position="509"/>
    </location>
</feature>
<dbReference type="InterPro" id="IPR025166">
    <property type="entry name" value="Integrase_DNA_bind_dom"/>
</dbReference>
<dbReference type="Pfam" id="PF13356">
    <property type="entry name" value="Arm-DNA-bind_3"/>
    <property type="match status" value="1"/>
</dbReference>
<gene>
    <name evidence="10" type="ORF">DAI18_02445</name>
</gene>
<dbReference type="GO" id="GO:0030170">
    <property type="term" value="F:pyridoxal phosphate binding"/>
    <property type="evidence" value="ECO:0007669"/>
    <property type="project" value="InterPro"/>
</dbReference>
<accession>A0A2S0P6R4</accession>
<evidence type="ECO:0000256" key="5">
    <source>
        <dbReference type="ARBA" id="ARBA00022679"/>
    </source>
</evidence>
<evidence type="ECO:0000256" key="6">
    <source>
        <dbReference type="ARBA" id="ARBA00022898"/>
    </source>
</evidence>
<dbReference type="Gene3D" id="3.40.640.10">
    <property type="entry name" value="Type I PLP-dependent aspartate aminotransferase-like (Major domain)"/>
    <property type="match status" value="1"/>
</dbReference>
<evidence type="ECO:0000313" key="10">
    <source>
        <dbReference type="EMBL" id="AVY93032.1"/>
    </source>
</evidence>
<reference evidence="10 11" key="1">
    <citation type="submission" date="2018-04" db="EMBL/GenBank/DDBJ databases">
        <title>Denitrifier Microvirgula.</title>
        <authorList>
            <person name="Anderson E."/>
            <person name="Jang J."/>
            <person name="Ishii S."/>
        </authorList>
    </citation>
    <scope>NUCLEOTIDE SEQUENCE [LARGE SCALE GENOMIC DNA]</scope>
    <source>
        <strain evidence="10 11">BE2.4</strain>
    </source>
</reference>
<dbReference type="InterPro" id="IPR015424">
    <property type="entry name" value="PyrdxlP-dep_Trfase"/>
</dbReference>
<dbReference type="SUPFAM" id="SSF53383">
    <property type="entry name" value="PLP-dependent transferases"/>
    <property type="match status" value="1"/>
</dbReference>
<dbReference type="CDD" id="cd00609">
    <property type="entry name" value="AAT_like"/>
    <property type="match status" value="1"/>
</dbReference>
<keyword evidence="5" id="KW-0808">Transferase</keyword>
<evidence type="ECO:0000256" key="2">
    <source>
        <dbReference type="ARBA" id="ARBA00007441"/>
    </source>
</evidence>
<evidence type="ECO:0000259" key="8">
    <source>
        <dbReference type="Pfam" id="PF00155"/>
    </source>
</evidence>
<dbReference type="KEGG" id="maer:DAI18_02445"/>
<dbReference type="Gene3D" id="3.90.1150.10">
    <property type="entry name" value="Aspartate Aminotransferase, domain 1"/>
    <property type="match status" value="1"/>
</dbReference>
<dbReference type="GO" id="GO:0004021">
    <property type="term" value="F:L-alanine:2-oxoglutarate aminotransferase activity"/>
    <property type="evidence" value="ECO:0007669"/>
    <property type="project" value="UniProtKB-EC"/>
</dbReference>
<evidence type="ECO:0000256" key="3">
    <source>
        <dbReference type="ARBA" id="ARBA00021531"/>
    </source>
</evidence>
<dbReference type="InterPro" id="IPR051926">
    <property type="entry name" value="Ala_Aminotransferase"/>
</dbReference>
<evidence type="ECO:0000256" key="7">
    <source>
        <dbReference type="ARBA" id="ARBA00026106"/>
    </source>
</evidence>
<proteinExistence type="inferred from homology"/>
<sequence length="524" mass="57694">MALTSEDIAAIVDGDRDRKLFDGGGLYLLARPNGARYWRLKYRFAGKEKVLALGVYPQISLDAARDAAAAARAQLAAGVDPSGARAGRRQPEAAAVAVPLPSSPLPNTLHKVAPMKPIHKSSKLLNVCYDIRGPVLDRAKQMEDEGQRIIKLNIGNPAPFGFLAPEEIMQDMARHLPQASGYTDSKGLFAARKAIMHYTQEKLIPAVGVEDIYIGNGVSELIVMSMQALLDAGDEVLLPAPDYPLWTAAVTLSGGNAVHYMCDEQQNWYPDIDDIRRKITPNTRAMVIINPNNPTGAVYPDEVLRELVAVAREHGLILFADEIYDKVLFDGVTHTSIASMAPDLFVVTMNGLSKNYRSAGFRAGWMVVSGDKSMAKDYIEGLNMLASMRLCANAPGQHAIQTALGGYQSIDDLVAPTGRLARQRDLAWRMLNDMPGVSCVKPQGALYMFPKLDRKMYPVEDDQQLILELLNEQRVLLVQGTGFNWHEPDHFRVVFLPNTDDLEEAMGRIGRFLDGYRSRHAIAV</sequence>
<dbReference type="InterPro" id="IPR015422">
    <property type="entry name" value="PyrdxlP-dep_Trfase_small"/>
</dbReference>
<protein>
    <recommendedName>
        <fullName evidence="3">Putative 8-amino-7-oxononanoate synthase</fullName>
        <ecNumber evidence="7">2.6.1.2</ecNumber>
    </recommendedName>
</protein>
<evidence type="ECO:0000259" key="9">
    <source>
        <dbReference type="Pfam" id="PF13356"/>
    </source>
</evidence>